<evidence type="ECO:0000256" key="8">
    <source>
        <dbReference type="SAM" id="MobiDB-lite"/>
    </source>
</evidence>
<organism evidence="9 10">
    <name type="scientific">Streptomyces mirabilis</name>
    <dbReference type="NCBI Taxonomy" id="68239"/>
    <lineage>
        <taxon>Bacteria</taxon>
        <taxon>Bacillati</taxon>
        <taxon>Actinomycetota</taxon>
        <taxon>Actinomycetes</taxon>
        <taxon>Kitasatosporales</taxon>
        <taxon>Streptomycetaceae</taxon>
        <taxon>Streptomyces</taxon>
    </lineage>
</organism>
<accession>A0ABU3V5Q2</accession>
<gene>
    <name evidence="9" type="ORF">PU648_56730</name>
</gene>
<dbReference type="InterPro" id="IPR006311">
    <property type="entry name" value="TAT_signal"/>
</dbReference>
<sequence length="500" mass="54536">MPNVKRRTLLSAAGVLGGGAALSLLPLSVQRTVAVGPTGGGSLADVEHVVLLMQENRSFDHYFGTLAGVRGFDDPDALRLGTGRSVFYQPDADHPDGYLLPFHLDTRTTRAQTIGSTSHARTVQHQAWNGGRMDQWLPAHRAADGARGPYVMGYYARQDIPFHFALAETFTVCDHYFCSVLGPTWPNRMYWMTGTIDGAGRHGGPILDNSAPVGGYTWTTYAERLQAAGVSWRVYQQSDNNGCNMLAQFARFRKTKAGDLLYDNGMAFRPAGTFEDDARRDRLPTVSWIIAPTAQSEHPHHLPAAGADFVASKIEAIASNPKVWAKTVFILNYDENDGLFDHVPPPTPASGTADEFVAGLPIGAGFRVPCVIISPWTIGGWVAGETFDHTSCLRFLERVTGVREPNISDWRRRTFGDLTSALAFAHPNPNPWRRGPSALVPMLGREQPAPPPPRLPDTAERLNQAKRQAGTLPTPTVPGLGWQTPPRQEPGSHQRRGPAG</sequence>
<keyword evidence="4" id="KW-0964">Secreted</keyword>
<proteinExistence type="inferred from homology"/>
<dbReference type="InterPro" id="IPR007312">
    <property type="entry name" value="Phosphoesterase"/>
</dbReference>
<keyword evidence="10" id="KW-1185">Reference proteome</keyword>
<evidence type="ECO:0000256" key="4">
    <source>
        <dbReference type="ARBA" id="ARBA00022512"/>
    </source>
</evidence>
<keyword evidence="4" id="KW-0134">Cell wall</keyword>
<dbReference type="Pfam" id="PF04185">
    <property type="entry name" value="Phosphoesterase"/>
    <property type="match status" value="1"/>
</dbReference>
<evidence type="ECO:0000313" key="9">
    <source>
        <dbReference type="EMBL" id="MDU9001509.1"/>
    </source>
</evidence>
<dbReference type="InterPro" id="IPR017850">
    <property type="entry name" value="Alkaline_phosphatase_core_sf"/>
</dbReference>
<geneLocation type="plasmid" evidence="9">
    <name>unnamed1</name>
</geneLocation>
<dbReference type="PROSITE" id="PS51318">
    <property type="entry name" value="TAT"/>
    <property type="match status" value="1"/>
</dbReference>
<comment type="similarity">
    <text evidence="2">Belongs to the bacterial phospholipase C family.</text>
</comment>
<reference evidence="9 10" key="1">
    <citation type="submission" date="2023-02" db="EMBL/GenBank/DDBJ databases">
        <authorList>
            <person name="Maleckis M."/>
        </authorList>
    </citation>
    <scope>NUCLEOTIDE SEQUENCE [LARGE SCALE GENOMIC DNA]</scope>
    <source>
        <strain evidence="9 10">P8-A2</strain>
        <plasmid evidence="9">unnamed1</plasmid>
    </source>
</reference>
<evidence type="ECO:0000256" key="6">
    <source>
        <dbReference type="ARBA" id="ARBA00023026"/>
    </source>
</evidence>
<evidence type="ECO:0000256" key="3">
    <source>
        <dbReference type="ARBA" id="ARBA00012018"/>
    </source>
</evidence>
<dbReference type="Proteomes" id="UP001257627">
    <property type="component" value="Unassembled WGS sequence"/>
</dbReference>
<comment type="subcellular location">
    <subcellularLocation>
        <location evidence="1">Secreted</location>
        <location evidence="1">Cell wall</location>
    </subcellularLocation>
</comment>
<protein>
    <recommendedName>
        <fullName evidence="3">phospholipase C</fullName>
        <ecNumber evidence="3">3.1.4.3</ecNumber>
    </recommendedName>
</protein>
<dbReference type="PANTHER" id="PTHR31956:SF1">
    <property type="entry name" value="NON-SPECIFIC PHOSPHOLIPASE C1"/>
    <property type="match status" value="1"/>
</dbReference>
<comment type="catalytic activity">
    <reaction evidence="7">
        <text>a 1,2-diacyl-sn-glycero-3-phosphocholine + H2O = phosphocholine + a 1,2-diacyl-sn-glycerol + H(+)</text>
        <dbReference type="Rhea" id="RHEA:10604"/>
        <dbReference type="ChEBI" id="CHEBI:15377"/>
        <dbReference type="ChEBI" id="CHEBI:15378"/>
        <dbReference type="ChEBI" id="CHEBI:17815"/>
        <dbReference type="ChEBI" id="CHEBI:57643"/>
        <dbReference type="ChEBI" id="CHEBI:295975"/>
        <dbReference type="EC" id="3.1.4.3"/>
    </reaction>
    <physiologicalReaction direction="left-to-right" evidence="7">
        <dbReference type="Rhea" id="RHEA:10605"/>
    </physiologicalReaction>
</comment>
<dbReference type="EC" id="3.1.4.3" evidence="3"/>
<evidence type="ECO:0000256" key="2">
    <source>
        <dbReference type="ARBA" id="ARBA00009717"/>
    </source>
</evidence>
<dbReference type="RefSeq" id="WP_266944510.1">
    <property type="nucleotide sequence ID" value="NZ_JAPEMK010000002.1"/>
</dbReference>
<dbReference type="CDD" id="cd16014">
    <property type="entry name" value="PLC"/>
    <property type="match status" value="1"/>
</dbReference>
<evidence type="ECO:0000313" key="10">
    <source>
        <dbReference type="Proteomes" id="UP001257627"/>
    </source>
</evidence>
<keyword evidence="5" id="KW-0378">Hydrolase</keyword>
<name>A0ABU3V5Q2_9ACTN</name>
<evidence type="ECO:0000256" key="5">
    <source>
        <dbReference type="ARBA" id="ARBA00022801"/>
    </source>
</evidence>
<keyword evidence="6" id="KW-0843">Virulence</keyword>
<dbReference type="EMBL" id="JARAKF010000003">
    <property type="protein sequence ID" value="MDU9001509.1"/>
    <property type="molecule type" value="Genomic_DNA"/>
</dbReference>
<evidence type="ECO:0000256" key="1">
    <source>
        <dbReference type="ARBA" id="ARBA00004191"/>
    </source>
</evidence>
<dbReference type="Gene3D" id="3.40.720.10">
    <property type="entry name" value="Alkaline Phosphatase, subunit A"/>
    <property type="match status" value="2"/>
</dbReference>
<evidence type="ECO:0000256" key="7">
    <source>
        <dbReference type="ARBA" id="ARBA00048421"/>
    </source>
</evidence>
<feature type="region of interest" description="Disordered" evidence="8">
    <location>
        <begin position="433"/>
        <end position="500"/>
    </location>
</feature>
<keyword evidence="9" id="KW-0614">Plasmid</keyword>
<dbReference type="PANTHER" id="PTHR31956">
    <property type="entry name" value="NON-SPECIFIC PHOSPHOLIPASE C4-RELATED"/>
    <property type="match status" value="1"/>
</dbReference>
<comment type="caution">
    <text evidence="9">The sequence shown here is derived from an EMBL/GenBank/DDBJ whole genome shotgun (WGS) entry which is preliminary data.</text>
</comment>